<organism evidence="10 11">
    <name type="scientific">Candidatus Muproteobacteria bacterium RBG_16_62_13</name>
    <dbReference type="NCBI Taxonomy" id="1817756"/>
    <lineage>
        <taxon>Bacteria</taxon>
        <taxon>Pseudomonadati</taxon>
        <taxon>Pseudomonadota</taxon>
        <taxon>Candidatus Muproteobacteria</taxon>
    </lineage>
</organism>
<feature type="transmembrane region" description="Helical" evidence="8">
    <location>
        <begin position="379"/>
        <end position="400"/>
    </location>
</feature>
<comment type="similarity">
    <text evidence="2">Belongs to the GSP F family.</text>
</comment>
<evidence type="ECO:0000313" key="10">
    <source>
        <dbReference type="EMBL" id="OGI38281.1"/>
    </source>
</evidence>
<dbReference type="InterPro" id="IPR003004">
    <property type="entry name" value="GspF/PilC"/>
</dbReference>
<feature type="transmembrane region" description="Helical" evidence="8">
    <location>
        <begin position="226"/>
        <end position="245"/>
    </location>
</feature>
<dbReference type="PRINTS" id="PR00812">
    <property type="entry name" value="BCTERIALGSPF"/>
</dbReference>
<dbReference type="EMBL" id="MFSQ01000125">
    <property type="protein sequence ID" value="OGI38281.1"/>
    <property type="molecule type" value="Genomic_DNA"/>
</dbReference>
<reference evidence="10 11" key="1">
    <citation type="journal article" date="2016" name="Nat. Commun.">
        <title>Thousands of microbial genomes shed light on interconnected biogeochemical processes in an aquifer system.</title>
        <authorList>
            <person name="Anantharaman K."/>
            <person name="Brown C.T."/>
            <person name="Hug L.A."/>
            <person name="Sharon I."/>
            <person name="Castelle C.J."/>
            <person name="Probst A.J."/>
            <person name="Thomas B.C."/>
            <person name="Singh A."/>
            <person name="Wilkins M.J."/>
            <person name="Karaoz U."/>
            <person name="Brodie E.L."/>
            <person name="Williams K.H."/>
            <person name="Hubbard S.S."/>
            <person name="Banfield J.F."/>
        </authorList>
    </citation>
    <scope>NUCLEOTIDE SEQUENCE [LARGE SCALE GENOMIC DNA]</scope>
</reference>
<keyword evidence="5 8" id="KW-0812">Transmembrane</keyword>
<dbReference type="PANTHER" id="PTHR30012">
    <property type="entry name" value="GENERAL SECRETION PATHWAY PROTEIN"/>
    <property type="match status" value="1"/>
</dbReference>
<keyword evidence="4" id="KW-0997">Cell inner membrane</keyword>
<protein>
    <submittedName>
        <fullName evidence="10">MSHA biogenesis protein MshG</fullName>
    </submittedName>
</protein>
<gene>
    <name evidence="10" type="ORF">A2140_07380</name>
</gene>
<accession>A0A1F6SZB1</accession>
<feature type="domain" description="Type II secretion system protein GspF" evidence="9">
    <location>
        <begin position="276"/>
        <end position="398"/>
    </location>
</feature>
<keyword evidence="7 8" id="KW-0472">Membrane</keyword>
<comment type="caution">
    <text evidence="10">The sequence shown here is derived from an EMBL/GenBank/DDBJ whole genome shotgun (WGS) entry which is preliminary data.</text>
</comment>
<evidence type="ECO:0000256" key="2">
    <source>
        <dbReference type="ARBA" id="ARBA00005745"/>
    </source>
</evidence>
<dbReference type="GO" id="GO:0015628">
    <property type="term" value="P:protein secretion by the type II secretion system"/>
    <property type="evidence" value="ECO:0007669"/>
    <property type="project" value="TreeGrafter"/>
</dbReference>
<dbReference type="Gene3D" id="1.20.81.30">
    <property type="entry name" value="Type II secretion system (T2SS), domain F"/>
    <property type="match status" value="2"/>
</dbReference>
<proteinExistence type="inferred from homology"/>
<evidence type="ECO:0000256" key="8">
    <source>
        <dbReference type="SAM" id="Phobius"/>
    </source>
</evidence>
<keyword evidence="6 8" id="KW-1133">Transmembrane helix</keyword>
<dbReference type="GO" id="GO:0005886">
    <property type="term" value="C:plasma membrane"/>
    <property type="evidence" value="ECO:0007669"/>
    <property type="project" value="UniProtKB-SubCell"/>
</dbReference>
<evidence type="ECO:0000256" key="3">
    <source>
        <dbReference type="ARBA" id="ARBA00022475"/>
    </source>
</evidence>
<feature type="domain" description="Type II secretion system protein GspF" evidence="9">
    <location>
        <begin position="75"/>
        <end position="196"/>
    </location>
</feature>
<dbReference type="Proteomes" id="UP000178379">
    <property type="component" value="Unassembled WGS sequence"/>
</dbReference>
<dbReference type="AlphaFoldDB" id="A0A1F6SZB1"/>
<evidence type="ECO:0000256" key="6">
    <source>
        <dbReference type="ARBA" id="ARBA00022989"/>
    </source>
</evidence>
<evidence type="ECO:0000256" key="7">
    <source>
        <dbReference type="ARBA" id="ARBA00023136"/>
    </source>
</evidence>
<dbReference type="InterPro" id="IPR042094">
    <property type="entry name" value="T2SS_GspF_sf"/>
</dbReference>
<dbReference type="FunFam" id="1.20.81.30:FF:000001">
    <property type="entry name" value="Type II secretion system protein F"/>
    <property type="match status" value="2"/>
</dbReference>
<evidence type="ECO:0000313" key="11">
    <source>
        <dbReference type="Proteomes" id="UP000178379"/>
    </source>
</evidence>
<evidence type="ECO:0000259" key="9">
    <source>
        <dbReference type="Pfam" id="PF00482"/>
    </source>
</evidence>
<comment type="subcellular location">
    <subcellularLocation>
        <location evidence="1">Cell inner membrane</location>
        <topology evidence="1">Multi-pass membrane protein</topology>
    </subcellularLocation>
</comment>
<sequence>MALFQYRGRNQRGEVVKGKLEGQSAEAVATQLFNSGITPVDIAEAATVSDFTGPLREWLAQSRGVTLVDLILFNRQMYTLLKAGVPIMQALRGLRETSQNPALAKIIASLSEGLDTGLDLSTAMKRHPAVFSNLFVSMIQVGETTGSLELAFLQLAEYLEREKDTRDRVKAAVRYPQFVIVVMIIAMFILNYWVIPAFAKVYSSFRIELPLVTRILIATSRFTVSYWYIMLGSVVAAVAGTRYYLHTPNGRYRWHKWQLRLPVIGPILYKSTLGRFSRALATMIRAGIPLVQGMTVVARAVDNDYVSERILQMRDGIERGETIARTAAATGMFPPLVVQMIAVGEDTGAIDALMLNVADYYDREVDYDIKNLATAIQPILLVVLGVLVLILALGVFLPMWDLVKVARKG</sequence>
<name>A0A1F6SZB1_9PROT</name>
<evidence type="ECO:0000256" key="1">
    <source>
        <dbReference type="ARBA" id="ARBA00004429"/>
    </source>
</evidence>
<keyword evidence="3" id="KW-1003">Cell membrane</keyword>
<evidence type="ECO:0000256" key="4">
    <source>
        <dbReference type="ARBA" id="ARBA00022519"/>
    </source>
</evidence>
<dbReference type="Pfam" id="PF00482">
    <property type="entry name" value="T2SSF"/>
    <property type="match status" value="2"/>
</dbReference>
<dbReference type="InterPro" id="IPR018076">
    <property type="entry name" value="T2SS_GspF_dom"/>
</dbReference>
<dbReference type="STRING" id="1817756.A2140_07380"/>
<feature type="transmembrane region" description="Helical" evidence="8">
    <location>
        <begin position="175"/>
        <end position="195"/>
    </location>
</feature>
<dbReference type="PANTHER" id="PTHR30012:SF4">
    <property type="entry name" value="MSHA BIOGENESIS PROTEIN MSHG"/>
    <property type="match status" value="1"/>
</dbReference>
<evidence type="ECO:0000256" key="5">
    <source>
        <dbReference type="ARBA" id="ARBA00022692"/>
    </source>
</evidence>